<keyword evidence="3" id="KW-1185">Reference proteome</keyword>
<proteinExistence type="predicted"/>
<reference evidence="2 3" key="1">
    <citation type="journal article" date="2013" name="Nat. Commun.">
        <title>Genome analysis reveals insights into physiology and longevity of the Brandt's bat Myotis brandtii.</title>
        <authorList>
            <person name="Seim I."/>
            <person name="Fang X."/>
            <person name="Xiong Z."/>
            <person name="Lobanov A.V."/>
            <person name="Huang Z."/>
            <person name="Ma S."/>
            <person name="Feng Y."/>
            <person name="Turanov A.A."/>
            <person name="Zhu Y."/>
            <person name="Lenz T.L."/>
            <person name="Gerashchenko M.V."/>
            <person name="Fan D."/>
            <person name="Hee Yim S."/>
            <person name="Yao X."/>
            <person name="Jordan D."/>
            <person name="Xiong Y."/>
            <person name="Ma Y."/>
            <person name="Lyapunov A.N."/>
            <person name="Chen G."/>
            <person name="Kulakova O.I."/>
            <person name="Sun Y."/>
            <person name="Lee S.G."/>
            <person name="Bronson R.T."/>
            <person name="Moskalev A.A."/>
            <person name="Sunyaev S.R."/>
            <person name="Zhang G."/>
            <person name="Krogh A."/>
            <person name="Wang J."/>
            <person name="Gladyshev V.N."/>
        </authorList>
    </citation>
    <scope>NUCLEOTIDE SEQUENCE [LARGE SCALE GENOMIC DNA]</scope>
</reference>
<protein>
    <submittedName>
        <fullName evidence="2">Uncharacterized protein</fullName>
    </submittedName>
</protein>
<dbReference type="AlphaFoldDB" id="S7NTC2"/>
<dbReference type="Proteomes" id="UP000052978">
    <property type="component" value="Unassembled WGS sequence"/>
</dbReference>
<feature type="region of interest" description="Disordered" evidence="1">
    <location>
        <begin position="92"/>
        <end position="163"/>
    </location>
</feature>
<evidence type="ECO:0000313" key="3">
    <source>
        <dbReference type="Proteomes" id="UP000052978"/>
    </source>
</evidence>
<dbReference type="EMBL" id="KE164789">
    <property type="protein sequence ID" value="EPQ20110.1"/>
    <property type="molecule type" value="Genomic_DNA"/>
</dbReference>
<organism evidence="2 3">
    <name type="scientific">Myotis brandtii</name>
    <name type="common">Brandt's bat</name>
    <dbReference type="NCBI Taxonomy" id="109478"/>
    <lineage>
        <taxon>Eukaryota</taxon>
        <taxon>Metazoa</taxon>
        <taxon>Chordata</taxon>
        <taxon>Craniata</taxon>
        <taxon>Vertebrata</taxon>
        <taxon>Euteleostomi</taxon>
        <taxon>Mammalia</taxon>
        <taxon>Eutheria</taxon>
        <taxon>Laurasiatheria</taxon>
        <taxon>Chiroptera</taxon>
        <taxon>Yangochiroptera</taxon>
        <taxon>Vespertilionidae</taxon>
        <taxon>Myotis</taxon>
    </lineage>
</organism>
<evidence type="ECO:0000256" key="1">
    <source>
        <dbReference type="SAM" id="MobiDB-lite"/>
    </source>
</evidence>
<feature type="compositionally biased region" description="Basic and acidic residues" evidence="1">
    <location>
        <begin position="102"/>
        <end position="112"/>
    </location>
</feature>
<gene>
    <name evidence="2" type="ORF">D623_10011683</name>
</gene>
<evidence type="ECO:0000313" key="2">
    <source>
        <dbReference type="EMBL" id="EPQ20110.1"/>
    </source>
</evidence>
<sequence length="163" mass="17692">MGCSQGGRGSLRWFPRSSRLGAPRLARVHVHLYWAMRCVPGGGNVLRIVSAHVQDNPREAAGVGLLALRRAWHRGAQQCLRHQNQAKVCLRLTQTHPGSPSKDNRARGRPEQKSASTSGRRSDTGRVTITWRGLKNKAFEGGRGRGSKPNSEAGPASAGMGQR</sequence>
<accession>S7NTC2</accession>
<name>S7NTC2_MYOBR</name>